<accession>A0A060C2Z2</accession>
<reference evidence="1" key="1">
    <citation type="journal article" date="2013" name="Environ. Microbiol.">
        <title>Seasonally variable intestinal metagenomes of the red palm weevil (Rhynchophorus ferrugineus).</title>
        <authorList>
            <person name="Jia S."/>
            <person name="Zhang X."/>
            <person name="Zhang G."/>
            <person name="Yin A."/>
            <person name="Zhang S."/>
            <person name="Li F."/>
            <person name="Wang L."/>
            <person name="Zhao D."/>
            <person name="Yun Q."/>
            <person name="Tala"/>
            <person name="Wang J."/>
            <person name="Sun G."/>
            <person name="Baabdullah M."/>
            <person name="Yu X."/>
            <person name="Hu S."/>
            <person name="Al-Mssallem I.S."/>
            <person name="Yu J."/>
        </authorList>
    </citation>
    <scope>NUCLEOTIDE SEQUENCE</scope>
</reference>
<dbReference type="SUPFAM" id="SSF48208">
    <property type="entry name" value="Six-hairpin glycosidases"/>
    <property type="match status" value="1"/>
</dbReference>
<organism evidence="1">
    <name type="scientific">uncultured Micromonospora sp</name>
    <dbReference type="NCBI Taxonomy" id="429168"/>
    <lineage>
        <taxon>Bacteria</taxon>
        <taxon>Bacillati</taxon>
        <taxon>Actinomycetota</taxon>
        <taxon>Actinomycetes</taxon>
        <taxon>Micromonosporales</taxon>
        <taxon>Micromonosporaceae</taxon>
        <taxon>Micromonospora</taxon>
        <taxon>environmental samples</taxon>
    </lineage>
</organism>
<dbReference type="Gene3D" id="1.50.10.10">
    <property type="match status" value="1"/>
</dbReference>
<dbReference type="GO" id="GO:0005975">
    <property type="term" value="P:carbohydrate metabolic process"/>
    <property type="evidence" value="ECO:0007669"/>
    <property type="project" value="InterPro"/>
</dbReference>
<proteinExistence type="predicted"/>
<dbReference type="EMBL" id="KF119853">
    <property type="protein sequence ID" value="AIA87121.1"/>
    <property type="molecule type" value="Genomic_DNA"/>
</dbReference>
<sequence>MDTSEEHRWSLLRWAPRHHSGVLYYPGHEGEVWVDAIAEVVPVLVATGDFAPADMQYRMHREHLWNPQTGLYGEAFNVDEGTWVREAPTASANAKVALGMAEALRIGGEGTPSEMRARWLRDTHALLKAVETLDIEEQVRATLERARARLSEAEQR</sequence>
<name>A0A060C2Z2_9ACTN</name>
<protein>
    <submittedName>
        <fullName evidence="1">CAZy families GH105 protein</fullName>
    </submittedName>
</protein>
<dbReference type="InterPro" id="IPR012341">
    <property type="entry name" value="6hp_glycosidase-like_sf"/>
</dbReference>
<dbReference type="AlphaFoldDB" id="A0A060C2Z2"/>
<dbReference type="InterPro" id="IPR008928">
    <property type="entry name" value="6-hairpin_glycosidase_sf"/>
</dbReference>
<evidence type="ECO:0000313" key="1">
    <source>
        <dbReference type="EMBL" id="AIA87121.1"/>
    </source>
</evidence>